<organism evidence="2 3">
    <name type="scientific">Dryococelus australis</name>
    <dbReference type="NCBI Taxonomy" id="614101"/>
    <lineage>
        <taxon>Eukaryota</taxon>
        <taxon>Metazoa</taxon>
        <taxon>Ecdysozoa</taxon>
        <taxon>Arthropoda</taxon>
        <taxon>Hexapoda</taxon>
        <taxon>Insecta</taxon>
        <taxon>Pterygota</taxon>
        <taxon>Neoptera</taxon>
        <taxon>Polyneoptera</taxon>
        <taxon>Phasmatodea</taxon>
        <taxon>Verophasmatodea</taxon>
        <taxon>Anareolatae</taxon>
        <taxon>Phasmatidae</taxon>
        <taxon>Eurycanthinae</taxon>
        <taxon>Dryococelus</taxon>
    </lineage>
</organism>
<reference evidence="2 3" key="1">
    <citation type="submission" date="2023-02" db="EMBL/GenBank/DDBJ databases">
        <title>LHISI_Scaffold_Assembly.</title>
        <authorList>
            <person name="Stuart O.P."/>
            <person name="Cleave R."/>
            <person name="Magrath M.J.L."/>
            <person name="Mikheyev A.S."/>
        </authorList>
    </citation>
    <scope>NUCLEOTIDE SEQUENCE [LARGE SCALE GENOMIC DNA]</scope>
    <source>
        <strain evidence="2">Daus_M_001</strain>
        <tissue evidence="2">Leg muscle</tissue>
    </source>
</reference>
<sequence>MNSGRWGPIVAVKKVDSVRFQRCIDRDLENSRIHFGARASGAERLACSPPTKANRVQSPAGPLPDFRNWEPCRTMPLVGGFSRGSPFSPASSIRRCSILTSFHPHWLSLFHIFLRMELKSQQPDEHDTTGRHDDRARQNITYFIQCSQYHDEICTTNESDTTESRIEPTFVGVSGLKFGRANITVTLIVKCRRVGFVGHHDVKVCGNVWIHFAGGKPGPDEQMTTKKFPVQDWPHNSRYVPVPSTRHHGWVLHYTTPVPNFILPTGAAVAEQRSARSPPTKANRFQSTAGSPDFRKWESCQMMPLVGGFSRGSPVSLVPSFRRRSTLTPIVLIGSPDLAAKSRPNLFGSVTAALGVGRSAVGVVCCFSPVFPYGSGVQGTESRSSAHRPPPKNRSRKNKFFWKLAGLSDCSKTCGGGTTFALPQHNPLE</sequence>
<comment type="caution">
    <text evidence="2">The sequence shown here is derived from an EMBL/GenBank/DDBJ whole genome shotgun (WGS) entry which is preliminary data.</text>
</comment>
<evidence type="ECO:0000256" key="1">
    <source>
        <dbReference type="SAM" id="MobiDB-lite"/>
    </source>
</evidence>
<gene>
    <name evidence="2" type="ORF">PR048_020614</name>
</gene>
<protein>
    <submittedName>
        <fullName evidence="2">Uncharacterized protein</fullName>
    </submittedName>
</protein>
<keyword evidence="3" id="KW-1185">Reference proteome</keyword>
<accession>A0ABQ9H6S1</accession>
<name>A0ABQ9H6S1_9NEOP</name>
<evidence type="ECO:0000313" key="3">
    <source>
        <dbReference type="Proteomes" id="UP001159363"/>
    </source>
</evidence>
<dbReference type="EMBL" id="JARBHB010000007">
    <property type="protein sequence ID" value="KAJ8879993.1"/>
    <property type="molecule type" value="Genomic_DNA"/>
</dbReference>
<feature type="compositionally biased region" description="Basic residues" evidence="1">
    <location>
        <begin position="385"/>
        <end position="396"/>
    </location>
</feature>
<feature type="region of interest" description="Disordered" evidence="1">
    <location>
        <begin position="376"/>
        <end position="396"/>
    </location>
</feature>
<evidence type="ECO:0000313" key="2">
    <source>
        <dbReference type="EMBL" id="KAJ8879993.1"/>
    </source>
</evidence>
<dbReference type="Proteomes" id="UP001159363">
    <property type="component" value="Chromosome 6"/>
</dbReference>
<proteinExistence type="predicted"/>